<keyword evidence="5 6" id="KW-0472">Membrane</keyword>
<evidence type="ECO:0000256" key="2">
    <source>
        <dbReference type="ARBA" id="ARBA00008882"/>
    </source>
</evidence>
<dbReference type="GO" id="GO:0065002">
    <property type="term" value="P:intracellular protein transmembrane transport"/>
    <property type="evidence" value="ECO:0007669"/>
    <property type="project" value="TreeGrafter"/>
</dbReference>
<sequence length="241" mass="27533">MTDQKNEAKYMPLIDHIKELRNRTLLTFAIFIISCFICLIYVQDISLFIERPALNIKFLQLTPGEYLFVSIKIAIYLAAVVSSPFGLYQVIQFISPGLTEEENKYIIPTAIGSLILFFIGTIFSYEILIPITLNFFIKYGSDIVEPIWSFNEYFNFISLTLFTTGICFQIPIIQIILGLNKILAWESMLKNWKYIAFTSTIVSAVITPSTDPITQLFLTGTILFLYLSGIFILKNIEKPKG</sequence>
<keyword evidence="4 6" id="KW-1133">Transmembrane helix</keyword>
<dbReference type="PROSITE" id="PS51257">
    <property type="entry name" value="PROKAR_LIPOPROTEIN"/>
    <property type="match status" value="1"/>
</dbReference>
<dbReference type="AlphaFoldDB" id="A0A1Z1M8T3"/>
<dbReference type="EMBL" id="MF101423">
    <property type="protein sequence ID" value="ARW62498.1"/>
    <property type="molecule type" value="Genomic_DNA"/>
</dbReference>
<geneLocation type="chloroplast" evidence="7"/>
<protein>
    <submittedName>
        <fullName evidence="7">Sec-independent protein translocase component TatC</fullName>
    </submittedName>
</protein>
<feature type="transmembrane region" description="Helical" evidence="6">
    <location>
        <begin position="191"/>
        <end position="207"/>
    </location>
</feature>
<evidence type="ECO:0000256" key="4">
    <source>
        <dbReference type="ARBA" id="ARBA00022989"/>
    </source>
</evidence>
<keyword evidence="7" id="KW-0150">Chloroplast</keyword>
<name>A0A1Z1M8T3_9FLOR</name>
<dbReference type="GO" id="GO:0043953">
    <property type="term" value="P:protein transport by the Tat complex"/>
    <property type="evidence" value="ECO:0007669"/>
    <property type="project" value="TreeGrafter"/>
</dbReference>
<proteinExistence type="inferred from homology"/>
<dbReference type="RefSeq" id="YP_009393936.1">
    <property type="nucleotide sequence ID" value="NC_035270.1"/>
</dbReference>
<evidence type="ECO:0000256" key="6">
    <source>
        <dbReference type="SAM" id="Phobius"/>
    </source>
</evidence>
<feature type="transmembrane region" description="Helical" evidence="6">
    <location>
        <begin position="213"/>
        <end position="233"/>
    </location>
</feature>
<dbReference type="GeneID" id="33355713"/>
<feature type="transmembrane region" description="Helical" evidence="6">
    <location>
        <begin position="66"/>
        <end position="88"/>
    </location>
</feature>
<feature type="transmembrane region" description="Helical" evidence="6">
    <location>
        <begin position="109"/>
        <end position="133"/>
    </location>
</feature>
<dbReference type="Pfam" id="PF00902">
    <property type="entry name" value="TatC"/>
    <property type="match status" value="1"/>
</dbReference>
<evidence type="ECO:0000256" key="1">
    <source>
        <dbReference type="ARBA" id="ARBA00004141"/>
    </source>
</evidence>
<dbReference type="GO" id="GO:0033281">
    <property type="term" value="C:TAT protein transport complex"/>
    <property type="evidence" value="ECO:0007669"/>
    <property type="project" value="TreeGrafter"/>
</dbReference>
<dbReference type="PRINTS" id="PR01840">
    <property type="entry name" value="TATCFAMILY"/>
</dbReference>
<keyword evidence="3 6" id="KW-0812">Transmembrane</keyword>
<comment type="subcellular location">
    <subcellularLocation>
        <location evidence="1">Membrane</location>
        <topology evidence="1">Multi-pass membrane protein</topology>
    </subcellularLocation>
</comment>
<dbReference type="PANTHER" id="PTHR30371">
    <property type="entry name" value="SEC-INDEPENDENT PROTEIN TRANSLOCASE PROTEIN TATC"/>
    <property type="match status" value="1"/>
</dbReference>
<accession>A0A1Z1M8T3</accession>
<dbReference type="InterPro" id="IPR002033">
    <property type="entry name" value="TatC"/>
</dbReference>
<reference evidence="7" key="1">
    <citation type="journal article" date="2017" name="J. Phycol.">
        <title>Analysis of chloroplast genomes and a supermatrix inform reclassification of the Rhodomelaceae (Rhodophyta).</title>
        <authorList>
            <person name="Diaz-Tapia P."/>
            <person name="Maggs C.A."/>
            <person name="West J.A."/>
            <person name="Verbruggen H."/>
        </authorList>
    </citation>
    <scope>NUCLEOTIDE SEQUENCE</scope>
    <source>
        <strain evidence="7">PD0863</strain>
    </source>
</reference>
<dbReference type="PANTHER" id="PTHR30371:SF0">
    <property type="entry name" value="SEC-INDEPENDENT PROTEIN TRANSLOCASE PROTEIN TATC, CHLOROPLASTIC-RELATED"/>
    <property type="match status" value="1"/>
</dbReference>
<feature type="transmembrane region" description="Helical" evidence="6">
    <location>
        <begin position="25"/>
        <end position="46"/>
    </location>
</feature>
<dbReference type="HAMAP" id="MF_00902">
    <property type="entry name" value="TatC"/>
    <property type="match status" value="1"/>
</dbReference>
<comment type="similarity">
    <text evidence="2">Belongs to the TatC family.</text>
</comment>
<feature type="transmembrane region" description="Helical" evidence="6">
    <location>
        <begin position="153"/>
        <end position="179"/>
    </location>
</feature>
<evidence type="ECO:0000313" key="7">
    <source>
        <dbReference type="EMBL" id="ARW62498.1"/>
    </source>
</evidence>
<dbReference type="GO" id="GO:0009977">
    <property type="term" value="F:proton motive force dependent protein transmembrane transporter activity"/>
    <property type="evidence" value="ECO:0007669"/>
    <property type="project" value="TreeGrafter"/>
</dbReference>
<organism evidence="7">
    <name type="scientific">Polysiphonia sertularioides</name>
    <dbReference type="NCBI Taxonomy" id="945028"/>
    <lineage>
        <taxon>Eukaryota</taxon>
        <taxon>Rhodophyta</taxon>
        <taxon>Florideophyceae</taxon>
        <taxon>Rhodymeniophycidae</taxon>
        <taxon>Ceramiales</taxon>
        <taxon>Rhodomelaceae</taxon>
        <taxon>Polysiphonioideae</taxon>
        <taxon>Polysiphonia</taxon>
    </lineage>
</organism>
<dbReference type="NCBIfam" id="TIGR00945">
    <property type="entry name" value="tatC"/>
    <property type="match status" value="1"/>
</dbReference>
<evidence type="ECO:0000256" key="5">
    <source>
        <dbReference type="ARBA" id="ARBA00023136"/>
    </source>
</evidence>
<gene>
    <name evidence="7" type="primary">tatC</name>
</gene>
<evidence type="ECO:0000256" key="3">
    <source>
        <dbReference type="ARBA" id="ARBA00022692"/>
    </source>
</evidence>
<keyword evidence="7" id="KW-0934">Plastid</keyword>